<gene>
    <name evidence="7" type="primary">LOC101235737</name>
</gene>
<keyword evidence="4" id="KW-0862">Zinc</keyword>
<dbReference type="InterPro" id="IPR001810">
    <property type="entry name" value="F-box_dom"/>
</dbReference>
<dbReference type="RefSeq" id="XP_065654207.1">
    <property type="nucleotide sequence ID" value="XM_065798135.1"/>
</dbReference>
<dbReference type="SUPFAM" id="SSF81383">
    <property type="entry name" value="F-box domain"/>
    <property type="match status" value="1"/>
</dbReference>
<dbReference type="InterPro" id="IPR031890">
    <property type="entry name" value="Fbxo30/Fbxo40"/>
</dbReference>
<dbReference type="Gene3D" id="3.30.40.150">
    <property type="entry name" value="TRAF-like zinc-finger, N-terminal subdomain"/>
    <property type="match status" value="1"/>
</dbReference>
<dbReference type="Gene3D" id="1.20.1280.50">
    <property type="match status" value="1"/>
</dbReference>
<dbReference type="InterPro" id="IPR043013">
    <property type="entry name" value="Znf_TRAF_N"/>
</dbReference>
<evidence type="ECO:0000256" key="2">
    <source>
        <dbReference type="ARBA" id="ARBA00022771"/>
    </source>
</evidence>
<evidence type="ECO:0000256" key="3">
    <source>
        <dbReference type="ARBA" id="ARBA00022786"/>
    </source>
</evidence>
<keyword evidence="6" id="KW-1185">Reference proteome</keyword>
<organism evidence="6 7">
    <name type="scientific">Hydra vulgaris</name>
    <name type="common">Hydra</name>
    <name type="synonym">Hydra attenuata</name>
    <dbReference type="NCBI Taxonomy" id="6087"/>
    <lineage>
        <taxon>Eukaryota</taxon>
        <taxon>Metazoa</taxon>
        <taxon>Cnidaria</taxon>
        <taxon>Hydrozoa</taxon>
        <taxon>Hydroidolina</taxon>
        <taxon>Anthoathecata</taxon>
        <taxon>Aplanulata</taxon>
        <taxon>Hydridae</taxon>
        <taxon>Hydra</taxon>
    </lineage>
</organism>
<evidence type="ECO:0000256" key="4">
    <source>
        <dbReference type="ARBA" id="ARBA00022833"/>
    </source>
</evidence>
<evidence type="ECO:0000259" key="5">
    <source>
        <dbReference type="PROSITE" id="PS50181"/>
    </source>
</evidence>
<evidence type="ECO:0000313" key="6">
    <source>
        <dbReference type="Proteomes" id="UP001652625"/>
    </source>
</evidence>
<dbReference type="GeneID" id="101235737"/>
<dbReference type="Proteomes" id="UP001652625">
    <property type="component" value="Chromosome 05"/>
</dbReference>
<feature type="domain" description="F-box" evidence="5">
    <location>
        <begin position="364"/>
        <end position="418"/>
    </location>
</feature>
<dbReference type="PANTHER" id="PTHR15933:SF20">
    <property type="entry name" value="F-BOX DOMAIN-CONTAINING PROTEIN"/>
    <property type="match status" value="1"/>
</dbReference>
<reference evidence="7" key="1">
    <citation type="submission" date="2025-08" db="UniProtKB">
        <authorList>
            <consortium name="RefSeq"/>
        </authorList>
    </citation>
    <scope>IDENTIFICATION</scope>
</reference>
<keyword evidence="2" id="KW-0863">Zinc-finger</keyword>
<keyword evidence="3" id="KW-0833">Ubl conjugation pathway</keyword>
<evidence type="ECO:0000256" key="1">
    <source>
        <dbReference type="ARBA" id="ARBA00022723"/>
    </source>
</evidence>
<evidence type="ECO:0000313" key="7">
    <source>
        <dbReference type="RefSeq" id="XP_065654207.1"/>
    </source>
</evidence>
<name>A0ABM4BYA9_HYDVU</name>
<dbReference type="Pfam" id="PF15965">
    <property type="entry name" value="zf-TRAF_2"/>
    <property type="match status" value="1"/>
</dbReference>
<dbReference type="PROSITE" id="PS50181">
    <property type="entry name" value="FBOX"/>
    <property type="match status" value="1"/>
</dbReference>
<keyword evidence="1" id="KW-0479">Metal-binding</keyword>
<protein>
    <submittedName>
        <fullName evidence="7">F-box only protein 30 isoform X5</fullName>
    </submittedName>
</protein>
<proteinExistence type="predicted"/>
<dbReference type="InterPro" id="IPR001293">
    <property type="entry name" value="Znf_TRAF"/>
</dbReference>
<dbReference type="SMART" id="SM00256">
    <property type="entry name" value="FBOX"/>
    <property type="match status" value="1"/>
</dbReference>
<sequence length="451" mass="52407">MNSEGIHLHCLTCYVKHCLKFSNCPIIQCKFECGLHYHSCKQKEHEFVCTKQLRPCINFVNGCPFKLNSISLMRHLEVCPASVLYCGFSWNRHPLFSKVREKWLPFKSLKTNPVPMEGDLDIDLLILDQKQLNFEFKQRMRSGKKKFKEKLVQPSAVEVNTFSSNFPEIKKLSLHDNNFLTYDDLVLTHLPNFTANVLNTNISDGYYDIPTTGYRFSKKEYSASSSNLFVNVDYSLNPDDIHSRLLVHNDLRVQKHTLSLNVVLETLPRFQIQYPMYSFTCSKLFRRDQYSSHCLNIHTDIYPHLNDWMVQRCPLAAYGCPYSQIRLKPKGRKVCVSKVFGCFTSVEDNPRIENISDKKNEQIVFSILDLPEEVIEYLFSFLDSLSLNTIAKTCSSFRSVCYNMLDTRGIVVSCWKKCSLSLIKSSWVEDLNNCIAWMGCYKSQMQCFRDN</sequence>
<dbReference type="Pfam" id="PF15966">
    <property type="entry name" value="F-box_4"/>
    <property type="match status" value="1"/>
</dbReference>
<dbReference type="PANTHER" id="PTHR15933">
    <property type="entry name" value="PROTEIN CBG16327"/>
    <property type="match status" value="1"/>
</dbReference>
<dbReference type="InterPro" id="IPR036047">
    <property type="entry name" value="F-box-like_dom_sf"/>
</dbReference>
<accession>A0ABM4BYA9</accession>